<dbReference type="Pfam" id="PF07963">
    <property type="entry name" value="N_methyl"/>
    <property type="match status" value="1"/>
</dbReference>
<dbReference type="GO" id="GO:0015628">
    <property type="term" value="P:protein secretion by the type II secretion system"/>
    <property type="evidence" value="ECO:0007669"/>
    <property type="project" value="InterPro"/>
</dbReference>
<dbReference type="InterPro" id="IPR012902">
    <property type="entry name" value="N_methyl_site"/>
</dbReference>
<evidence type="ECO:0000313" key="4">
    <source>
        <dbReference type="Proteomes" id="UP000193334"/>
    </source>
</evidence>
<gene>
    <name evidence="3" type="ORF">STSP1_01689</name>
</gene>
<dbReference type="GO" id="GO:0015627">
    <property type="term" value="C:type II protein secretion system complex"/>
    <property type="evidence" value="ECO:0007669"/>
    <property type="project" value="InterPro"/>
</dbReference>
<dbReference type="PRINTS" id="PR00813">
    <property type="entry name" value="BCTERIALGSPG"/>
</dbReference>
<keyword evidence="2" id="KW-1133">Transmembrane helix</keyword>
<dbReference type="InterPro" id="IPR000983">
    <property type="entry name" value="Bac_GSPG_pilin"/>
</dbReference>
<keyword evidence="4" id="KW-1185">Reference proteome</keyword>
<organism evidence="3 4">
    <name type="scientific">Sedimentisphaera salicampi</name>
    <dbReference type="NCBI Taxonomy" id="1941349"/>
    <lineage>
        <taxon>Bacteria</taxon>
        <taxon>Pseudomonadati</taxon>
        <taxon>Planctomycetota</taxon>
        <taxon>Phycisphaerae</taxon>
        <taxon>Sedimentisphaerales</taxon>
        <taxon>Sedimentisphaeraceae</taxon>
        <taxon>Sedimentisphaera</taxon>
    </lineage>
</organism>
<name>A0A1W6LNG5_9BACT</name>
<evidence type="ECO:0000256" key="1">
    <source>
        <dbReference type="ARBA" id="ARBA00022481"/>
    </source>
</evidence>
<keyword evidence="2" id="KW-0812">Transmembrane</keyword>
<dbReference type="Gene3D" id="3.30.700.10">
    <property type="entry name" value="Glycoprotein, Type 4 Pilin"/>
    <property type="match status" value="1"/>
</dbReference>
<reference evidence="4" key="1">
    <citation type="submission" date="2017-04" db="EMBL/GenBank/DDBJ databases">
        <title>Comparative genomics and description of representatives of a novel lineage of planctomycetes thriving in anoxic sediments.</title>
        <authorList>
            <person name="Spring S."/>
            <person name="Bunk B."/>
            <person name="Sproer C."/>
        </authorList>
    </citation>
    <scope>NUCLEOTIDE SEQUENCE [LARGE SCALE GENOMIC DNA]</scope>
    <source>
        <strain evidence="4">ST-PulAB-D4</strain>
    </source>
</reference>
<evidence type="ECO:0000256" key="2">
    <source>
        <dbReference type="SAM" id="Phobius"/>
    </source>
</evidence>
<dbReference type="STRING" id="1941349.STSP1_01689"/>
<dbReference type="Proteomes" id="UP000193334">
    <property type="component" value="Chromosome"/>
</dbReference>
<dbReference type="AlphaFoldDB" id="A0A1W6LNG5"/>
<proteinExistence type="predicted"/>
<dbReference type="RefSeq" id="WP_085755944.1">
    <property type="nucleotide sequence ID" value="NZ_CP021023.1"/>
</dbReference>
<dbReference type="NCBIfam" id="TIGR02532">
    <property type="entry name" value="IV_pilin_GFxxxE"/>
    <property type="match status" value="1"/>
</dbReference>
<keyword evidence="2" id="KW-0472">Membrane</keyword>
<feature type="transmembrane region" description="Helical" evidence="2">
    <location>
        <begin position="6"/>
        <end position="30"/>
    </location>
</feature>
<dbReference type="SUPFAM" id="SSF54523">
    <property type="entry name" value="Pili subunits"/>
    <property type="match status" value="1"/>
</dbReference>
<dbReference type="PANTHER" id="PTHR30093">
    <property type="entry name" value="GENERAL SECRETION PATHWAY PROTEIN G"/>
    <property type="match status" value="1"/>
</dbReference>
<dbReference type="KEGG" id="pbp:STSP1_01689"/>
<keyword evidence="1" id="KW-0488">Methylation</keyword>
<protein>
    <submittedName>
        <fullName evidence="3">Putative major pilin subunit</fullName>
    </submittedName>
</protein>
<dbReference type="InterPro" id="IPR045584">
    <property type="entry name" value="Pilin-like"/>
</dbReference>
<evidence type="ECO:0000313" key="3">
    <source>
        <dbReference type="EMBL" id="ARN57286.1"/>
    </source>
</evidence>
<accession>A0A1W6LNG5</accession>
<sequence length="279" mass="32010">MKQKAFTLIELLVVISIIALLMAVLMPALGKARKQAMNTMCKTNLHSWMQATSLYLADNNDSFWPGFYGSGSQGDKAEKSLWWMDVLGEYYDNIDELRVCPRADEPRQYYDGRQNPKANEPFAAWGIYNKSNNLFGRKVDGHYGSYLVNGWVQNKYWDYVDVDFKQKFWKLSSAITTPSNVPIFTDGQHIDAWPNSGDNPPPTETTRWSSNGSHFGRIVQNRHGDAQNVLTADGAVNTVGLKKLWTYKWHRTYDTHGRWTSSADQAPDWPEWMEGMKDY</sequence>
<dbReference type="EMBL" id="CP021023">
    <property type="protein sequence ID" value="ARN57286.1"/>
    <property type="molecule type" value="Genomic_DNA"/>
</dbReference>